<proteinExistence type="predicted"/>
<dbReference type="RefSeq" id="WP_209529438.1">
    <property type="nucleotide sequence ID" value="NZ_JAEEGA010000010.1"/>
</dbReference>
<dbReference type="AlphaFoldDB" id="A0A940PCB0"/>
<gene>
    <name evidence="2" type="ORF">I6N95_15065</name>
</gene>
<name>A0A940PCB0_9ENTE</name>
<evidence type="ECO:0000256" key="1">
    <source>
        <dbReference type="SAM" id="MobiDB-lite"/>
    </source>
</evidence>
<reference evidence="2" key="1">
    <citation type="submission" date="2020-12" db="EMBL/GenBank/DDBJ databases">
        <title>Vagococcus allomyrinae sp. nov. and Enterococcus lavae sp. nov., isolated from the larvae of Allomyrina dichotoma.</title>
        <authorList>
            <person name="Lee S.D."/>
        </authorList>
    </citation>
    <scope>NUCLEOTIDE SEQUENCE</scope>
    <source>
        <strain evidence="2">BWB3-3</strain>
    </source>
</reference>
<comment type="caution">
    <text evidence="2">The sequence shown here is derived from an EMBL/GenBank/DDBJ whole genome shotgun (WGS) entry which is preliminary data.</text>
</comment>
<evidence type="ECO:0000313" key="3">
    <source>
        <dbReference type="Proteomes" id="UP000674938"/>
    </source>
</evidence>
<protein>
    <submittedName>
        <fullName evidence="2">Uncharacterized protein</fullName>
    </submittedName>
</protein>
<feature type="region of interest" description="Disordered" evidence="1">
    <location>
        <begin position="88"/>
        <end position="136"/>
    </location>
</feature>
<dbReference type="Proteomes" id="UP000674938">
    <property type="component" value="Unassembled WGS sequence"/>
</dbReference>
<dbReference type="EMBL" id="JAEEGA010000010">
    <property type="protein sequence ID" value="MBP1042339.1"/>
    <property type="molecule type" value="Genomic_DNA"/>
</dbReference>
<keyword evidence="3" id="KW-1185">Reference proteome</keyword>
<feature type="compositionally biased region" description="Low complexity" evidence="1">
    <location>
        <begin position="99"/>
        <end position="113"/>
    </location>
</feature>
<evidence type="ECO:0000313" key="2">
    <source>
        <dbReference type="EMBL" id="MBP1042339.1"/>
    </source>
</evidence>
<sequence length="166" mass="18700">MAVDSTRKEMTTYVLFLVSKMETILTDPVFQATDKLILIQELVTEALLVEEVIGSGETLNQWIGKYLMGAKQEAKRIVSQALTVVDNLPVEKSPPVERPFTQKQPTNQQTNPQPSKPAERAAKTKPSPQARLRAVTQTYETQCQQLQQQVEQQTVSQTRHKRGVQP</sequence>
<organism evidence="2 3">
    <name type="scientific">Vagococcus allomyrinae</name>
    <dbReference type="NCBI Taxonomy" id="2794353"/>
    <lineage>
        <taxon>Bacteria</taxon>
        <taxon>Bacillati</taxon>
        <taxon>Bacillota</taxon>
        <taxon>Bacilli</taxon>
        <taxon>Lactobacillales</taxon>
        <taxon>Enterococcaceae</taxon>
        <taxon>Vagococcus</taxon>
    </lineage>
</organism>
<accession>A0A940PCB0</accession>